<evidence type="ECO:0000256" key="12">
    <source>
        <dbReference type="ARBA" id="ARBA00022741"/>
    </source>
</evidence>
<evidence type="ECO:0000256" key="9">
    <source>
        <dbReference type="ARBA" id="ARBA00022563"/>
    </source>
</evidence>
<keyword evidence="22" id="KW-1185">Reference proteome</keyword>
<dbReference type="GO" id="GO:0046872">
    <property type="term" value="F:metal ion binding"/>
    <property type="evidence" value="ECO:0007669"/>
    <property type="project" value="UniProtKB-KW"/>
</dbReference>
<dbReference type="GO" id="GO:0006730">
    <property type="term" value="P:one-carbon metabolic process"/>
    <property type="evidence" value="ECO:0007669"/>
    <property type="project" value="UniProtKB-KW"/>
</dbReference>
<keyword evidence="16" id="KW-0496">Mitochondrion</keyword>
<evidence type="ECO:0000256" key="5">
    <source>
        <dbReference type="ARBA" id="ARBA00005150"/>
    </source>
</evidence>
<dbReference type="InterPro" id="IPR036565">
    <property type="entry name" value="Mur-like_cat_sf"/>
</dbReference>
<dbReference type="GO" id="GO:0005829">
    <property type="term" value="C:cytosol"/>
    <property type="evidence" value="ECO:0007669"/>
    <property type="project" value="TreeGrafter"/>
</dbReference>
<keyword evidence="14" id="KW-0067">ATP-binding</keyword>
<keyword evidence="8" id="KW-0963">Cytoplasm</keyword>
<dbReference type="GO" id="GO:0005743">
    <property type="term" value="C:mitochondrial inner membrane"/>
    <property type="evidence" value="ECO:0007669"/>
    <property type="project" value="UniProtKB-SubCell"/>
</dbReference>
<dbReference type="EC" id="6.3.2.17" evidence="7"/>
<dbReference type="PROSITE" id="PS01012">
    <property type="entry name" value="FOLYLPOLYGLU_SYNT_2"/>
    <property type="match status" value="1"/>
</dbReference>
<dbReference type="Proteomes" id="UP000246740">
    <property type="component" value="Unassembled WGS sequence"/>
</dbReference>
<dbReference type="Gene3D" id="3.90.190.20">
    <property type="entry name" value="Mur ligase, C-terminal domain"/>
    <property type="match status" value="1"/>
</dbReference>
<dbReference type="SUPFAM" id="SSF53244">
    <property type="entry name" value="MurD-like peptide ligases, peptide-binding domain"/>
    <property type="match status" value="1"/>
</dbReference>
<sequence length="648" mass="70034">MRISRPHLFRPIFSPSGGPSRVRSALCNFITPLSANPTNAQRIRASCLPLDHTAFLSPLTVRKLKTMAAITSDSGSMFTPANATRSYDDAIEALNSLQSNAATIEAIRKSGGRMNDFAIPEMLEYLARIGYQPSDLNRLNVVHITGTKGKGSTSAFVDSLFRQLSQSSPSPVKIGLYTSPHMTSVRERIRINSLPISNELFTQYFWDVWDRLAANPERKLELTPLRPVYFRFLTLLAFHIFLSEGVDTVILEVGIGGKYDSTNIVPSPTVAGITQLGLDHTALLGNTVEEIAVQKAGIFKPDAPAVCWLNQPGDAITHVKQVAQQTGVSKLTLVDLHPALQSAATATALPPSLALPSSSDPAASDDSTPVRLGLPGLHQRTNASLALELVNVFLESEAGQALFAASPFRPDSGDKAHPLLAPWQRKGLELARWPGRCQTVPSSTHKDLTWFLDGAHTTDSLGVCLDWFVTQTEVETESMGNQSHRVLVFNCTNGRSAEELLTSVLGTVECRLRDVSTQSTPSSDETAGKFPLASQFFDLVIFTTNITFEGGGWSSELTSKALDDSDLVNLTIQNELARTWASLAPASTSQVVVSPSIQATHDRIREFAAAANKTDSLVTGSLHLVGGLMAHLQNSSCLDQALISTVRP</sequence>
<keyword evidence="9" id="KW-0554">One-carbon metabolism</keyword>
<dbReference type="InterPro" id="IPR018109">
    <property type="entry name" value="Folylpolyglutamate_synth_CS"/>
</dbReference>
<evidence type="ECO:0000256" key="6">
    <source>
        <dbReference type="ARBA" id="ARBA00008276"/>
    </source>
</evidence>
<evidence type="ECO:0000256" key="2">
    <source>
        <dbReference type="ARBA" id="ARBA00004273"/>
    </source>
</evidence>
<dbReference type="PANTHER" id="PTHR11136">
    <property type="entry name" value="FOLYLPOLYGLUTAMATE SYNTHASE-RELATED"/>
    <property type="match status" value="1"/>
</dbReference>
<name>A0A317Y0V1_9BASI</name>
<evidence type="ECO:0000256" key="7">
    <source>
        <dbReference type="ARBA" id="ARBA00013025"/>
    </source>
</evidence>
<evidence type="ECO:0000256" key="17">
    <source>
        <dbReference type="ARBA" id="ARBA00023136"/>
    </source>
</evidence>
<evidence type="ECO:0000256" key="13">
    <source>
        <dbReference type="ARBA" id="ARBA00022792"/>
    </source>
</evidence>
<comment type="similarity">
    <text evidence="6">Belongs to the folylpolyglutamate synthase family.</text>
</comment>
<proteinExistence type="inferred from homology"/>
<dbReference type="EMBL" id="KZ819188">
    <property type="protein sequence ID" value="PWZ03693.1"/>
    <property type="molecule type" value="Genomic_DNA"/>
</dbReference>
<dbReference type="SUPFAM" id="SSF53623">
    <property type="entry name" value="MurD-like peptide ligases, catalytic domain"/>
    <property type="match status" value="1"/>
</dbReference>
<keyword evidence="11" id="KW-0479">Metal-binding</keyword>
<protein>
    <recommendedName>
        <fullName evidence="7">tetrahydrofolate synthase</fullName>
        <ecNumber evidence="7">6.3.2.17</ecNumber>
    </recommendedName>
    <alternativeName>
        <fullName evidence="19">Folylpoly-gamma-glutamate synthetase</fullName>
    </alternativeName>
    <alternativeName>
        <fullName evidence="18">Tetrahydrofolylpolyglutamate synthase</fullName>
    </alternativeName>
</protein>
<evidence type="ECO:0000256" key="8">
    <source>
        <dbReference type="ARBA" id="ARBA00022490"/>
    </source>
</evidence>
<evidence type="ECO:0000256" key="19">
    <source>
        <dbReference type="ARBA" id="ARBA00030876"/>
    </source>
</evidence>
<evidence type="ECO:0000313" key="21">
    <source>
        <dbReference type="EMBL" id="PWZ03693.1"/>
    </source>
</evidence>
<dbReference type="Gene3D" id="3.40.1190.10">
    <property type="entry name" value="Mur-like, catalytic domain"/>
    <property type="match status" value="1"/>
</dbReference>
<keyword evidence="12" id="KW-0547">Nucleotide-binding</keyword>
<dbReference type="GO" id="GO:0005524">
    <property type="term" value="F:ATP binding"/>
    <property type="evidence" value="ECO:0007669"/>
    <property type="project" value="UniProtKB-KW"/>
</dbReference>
<dbReference type="InterPro" id="IPR036615">
    <property type="entry name" value="Mur_ligase_C_dom_sf"/>
</dbReference>
<comment type="pathway">
    <text evidence="5">Cofactor biosynthesis; tetrahydrofolylpolyglutamate biosynthesis.</text>
</comment>
<dbReference type="InParanoid" id="A0A317Y0V1"/>
<evidence type="ECO:0000256" key="1">
    <source>
        <dbReference type="ARBA" id="ARBA00001944"/>
    </source>
</evidence>
<dbReference type="OrthoDB" id="5212574at2759"/>
<dbReference type="GO" id="GO:0005759">
    <property type="term" value="C:mitochondrial matrix"/>
    <property type="evidence" value="ECO:0007669"/>
    <property type="project" value="UniProtKB-SubCell"/>
</dbReference>
<dbReference type="InterPro" id="IPR001645">
    <property type="entry name" value="Folylpolyglutamate_synth"/>
</dbReference>
<evidence type="ECO:0000256" key="11">
    <source>
        <dbReference type="ARBA" id="ARBA00022723"/>
    </source>
</evidence>
<evidence type="ECO:0000256" key="16">
    <source>
        <dbReference type="ARBA" id="ARBA00023128"/>
    </source>
</evidence>
<keyword evidence="15" id="KW-0460">Magnesium</keyword>
<dbReference type="STRING" id="1882483.A0A317Y0V1"/>
<dbReference type="FunCoup" id="A0A317Y0V1">
    <property type="interactions" value="366"/>
</dbReference>
<dbReference type="NCBIfam" id="TIGR01499">
    <property type="entry name" value="folC"/>
    <property type="match status" value="1"/>
</dbReference>
<keyword evidence="10" id="KW-0436">Ligase</keyword>
<evidence type="ECO:0000256" key="3">
    <source>
        <dbReference type="ARBA" id="ARBA00004305"/>
    </source>
</evidence>
<comment type="cofactor">
    <cofactor evidence="1">
        <name>a monovalent cation</name>
        <dbReference type="ChEBI" id="CHEBI:60242"/>
    </cofactor>
</comment>
<comment type="catalytic activity">
    <reaction evidence="20">
        <text>(6S)-5,6,7,8-tetrahydrofolyl-(gamma-L-Glu)(n) + L-glutamate + ATP = (6S)-5,6,7,8-tetrahydrofolyl-(gamma-L-Glu)(n+1) + ADP + phosphate + H(+)</text>
        <dbReference type="Rhea" id="RHEA:10580"/>
        <dbReference type="Rhea" id="RHEA-COMP:14738"/>
        <dbReference type="Rhea" id="RHEA-COMP:14740"/>
        <dbReference type="ChEBI" id="CHEBI:15378"/>
        <dbReference type="ChEBI" id="CHEBI:29985"/>
        <dbReference type="ChEBI" id="CHEBI:30616"/>
        <dbReference type="ChEBI" id="CHEBI:43474"/>
        <dbReference type="ChEBI" id="CHEBI:141005"/>
        <dbReference type="ChEBI" id="CHEBI:456216"/>
        <dbReference type="EC" id="6.3.2.17"/>
    </reaction>
</comment>
<evidence type="ECO:0000256" key="10">
    <source>
        <dbReference type="ARBA" id="ARBA00022598"/>
    </source>
</evidence>
<dbReference type="GO" id="GO:0004326">
    <property type="term" value="F:tetrahydrofolylpolyglutamate synthase activity"/>
    <property type="evidence" value="ECO:0007669"/>
    <property type="project" value="UniProtKB-EC"/>
</dbReference>
<evidence type="ECO:0000256" key="15">
    <source>
        <dbReference type="ARBA" id="ARBA00022842"/>
    </source>
</evidence>
<evidence type="ECO:0000256" key="18">
    <source>
        <dbReference type="ARBA" id="ARBA00030592"/>
    </source>
</evidence>
<dbReference type="FunFam" id="3.40.1190.10:FF:000009">
    <property type="entry name" value="Folylpolyglutamate synthase"/>
    <property type="match status" value="1"/>
</dbReference>
<keyword evidence="17" id="KW-0472">Membrane</keyword>
<evidence type="ECO:0000256" key="4">
    <source>
        <dbReference type="ARBA" id="ARBA00004496"/>
    </source>
</evidence>
<accession>A0A317Y0V1</accession>
<keyword evidence="13" id="KW-0999">Mitochondrion inner membrane</keyword>
<organism evidence="21 22">
    <name type="scientific">Testicularia cyperi</name>
    <dbReference type="NCBI Taxonomy" id="1882483"/>
    <lineage>
        <taxon>Eukaryota</taxon>
        <taxon>Fungi</taxon>
        <taxon>Dikarya</taxon>
        <taxon>Basidiomycota</taxon>
        <taxon>Ustilaginomycotina</taxon>
        <taxon>Ustilaginomycetes</taxon>
        <taxon>Ustilaginales</taxon>
        <taxon>Anthracoideaceae</taxon>
        <taxon>Testicularia</taxon>
    </lineage>
</organism>
<dbReference type="AlphaFoldDB" id="A0A317Y0V1"/>
<evidence type="ECO:0000256" key="20">
    <source>
        <dbReference type="ARBA" id="ARBA00047493"/>
    </source>
</evidence>
<dbReference type="PANTHER" id="PTHR11136:SF5">
    <property type="entry name" value="FOLYLPOLYGLUTAMATE SYNTHASE, MITOCHONDRIAL"/>
    <property type="match status" value="1"/>
</dbReference>
<dbReference type="UniPathway" id="UPA00850"/>
<gene>
    <name evidence="21" type="ORF">BCV70DRAFT_197895</name>
</gene>
<evidence type="ECO:0000313" key="22">
    <source>
        <dbReference type="Proteomes" id="UP000246740"/>
    </source>
</evidence>
<evidence type="ECO:0000256" key="14">
    <source>
        <dbReference type="ARBA" id="ARBA00022840"/>
    </source>
</evidence>
<reference evidence="21 22" key="1">
    <citation type="journal article" date="2018" name="Mol. Biol. Evol.">
        <title>Broad Genomic Sampling Reveals a Smut Pathogenic Ancestry of the Fungal Clade Ustilaginomycotina.</title>
        <authorList>
            <person name="Kijpornyongpan T."/>
            <person name="Mondo S.J."/>
            <person name="Barry K."/>
            <person name="Sandor L."/>
            <person name="Lee J."/>
            <person name="Lipzen A."/>
            <person name="Pangilinan J."/>
            <person name="LaButti K."/>
            <person name="Hainaut M."/>
            <person name="Henrissat B."/>
            <person name="Grigoriev I.V."/>
            <person name="Spatafora J.W."/>
            <person name="Aime M.C."/>
        </authorList>
    </citation>
    <scope>NUCLEOTIDE SEQUENCE [LARGE SCALE GENOMIC DNA]</scope>
    <source>
        <strain evidence="21 22">MCA 3645</strain>
    </source>
</reference>
<comment type="subcellular location">
    <subcellularLocation>
        <location evidence="4">Cytoplasm</location>
    </subcellularLocation>
    <subcellularLocation>
        <location evidence="2">Mitochondrion inner membrane</location>
    </subcellularLocation>
    <subcellularLocation>
        <location evidence="3">Mitochondrion matrix</location>
    </subcellularLocation>
</comment>